<feature type="region of interest" description="Disordered" evidence="1">
    <location>
        <begin position="1"/>
        <end position="20"/>
    </location>
</feature>
<name>A0A023D5Z3_ACIMT</name>
<reference evidence="3 4" key="2">
    <citation type="journal article" date="2014" name="FEMS Microbiol. Lett.">
        <title>Draft genomic DNA sequence of the facultatively methylotrophic bacterium Acidomonas methanolica type strain MB58.</title>
        <authorList>
            <person name="Higashiura N."/>
            <person name="Hadano H."/>
            <person name="Hirakawa H."/>
            <person name="Matsutani M."/>
            <person name="Takabe S."/>
            <person name="Matsushita K."/>
            <person name="Azuma Y."/>
        </authorList>
    </citation>
    <scope>NUCLEOTIDE SEQUENCE [LARGE SCALE GENOMIC DNA]</scope>
    <source>
        <strain evidence="3 4">MB58</strain>
    </source>
</reference>
<dbReference type="SMART" id="SM01040">
    <property type="entry name" value="Bro-N"/>
    <property type="match status" value="1"/>
</dbReference>
<dbReference type="Pfam" id="PF03374">
    <property type="entry name" value="ANT"/>
    <property type="match status" value="1"/>
</dbReference>
<dbReference type="RefSeq" id="WP_158310330.1">
    <property type="nucleotide sequence ID" value="NZ_BAND01000068.1"/>
</dbReference>
<keyword evidence="4" id="KW-1185">Reference proteome</keyword>
<dbReference type="Proteomes" id="UP000019760">
    <property type="component" value="Unassembled WGS sequence"/>
</dbReference>
<dbReference type="PROSITE" id="PS51750">
    <property type="entry name" value="BRO_N"/>
    <property type="match status" value="1"/>
</dbReference>
<evidence type="ECO:0000313" key="3">
    <source>
        <dbReference type="EMBL" id="GAJ29572.1"/>
    </source>
</evidence>
<dbReference type="EMBL" id="BAND01000068">
    <property type="protein sequence ID" value="GAJ29572.1"/>
    <property type="molecule type" value="Genomic_DNA"/>
</dbReference>
<dbReference type="AlphaFoldDB" id="A0A023D5Z3"/>
<dbReference type="InterPro" id="IPR005039">
    <property type="entry name" value="Ant_C"/>
</dbReference>
<feature type="region of interest" description="Disordered" evidence="1">
    <location>
        <begin position="311"/>
        <end position="347"/>
    </location>
</feature>
<dbReference type="Pfam" id="PF02498">
    <property type="entry name" value="Bro-N"/>
    <property type="match status" value="1"/>
</dbReference>
<protein>
    <submittedName>
        <fullName evidence="3">Phage associated-antirepressor BRO</fullName>
    </submittedName>
</protein>
<dbReference type="PANTHER" id="PTHR36180">
    <property type="entry name" value="DNA-BINDING PROTEIN-RELATED-RELATED"/>
    <property type="match status" value="1"/>
</dbReference>
<gene>
    <name evidence="3" type="ORF">Amme_068_005</name>
</gene>
<dbReference type="PANTHER" id="PTHR36180:SF2">
    <property type="entry name" value="BRO FAMILY PROTEIN"/>
    <property type="match status" value="1"/>
</dbReference>
<reference evidence="4" key="1">
    <citation type="journal article" date="2014" name="FEMS Microbiol. Lett.">
        <title>Draft Genomic DNA Sequence of the Facultatively Methylotrophic Bacterium Acidomonas methanolica type strain MB58.</title>
        <authorList>
            <person name="Higashiura N."/>
            <person name="Hadano H."/>
            <person name="Hirakawa H."/>
            <person name="Matsutani M."/>
            <person name="Takabe S."/>
            <person name="Matsushita K."/>
            <person name="Azuma Y."/>
        </authorList>
    </citation>
    <scope>NUCLEOTIDE SEQUENCE [LARGE SCALE GENOMIC DNA]</scope>
    <source>
        <strain evidence="4">MB58</strain>
    </source>
</reference>
<dbReference type="InterPro" id="IPR003497">
    <property type="entry name" value="BRO_N_domain"/>
</dbReference>
<accession>A0A023D5Z3</accession>
<proteinExistence type="predicted"/>
<sequence>MQASFSFTTPSSASAPSANAPISARPFEGVAVRIVMINDAPWWVLVDVCRVLDIRNPSDAAARLDSDEKMTLGNTEGAEIRRFFGPGAAPTLVNESGVYSLTITSRKPEAKRFKKWITSEVLPSIRRTGSYHAHPAPEPTPAPALPPMLAQQALAVIGGLQTLLAEQQALAQEHRETIHHQSAMLNASMPKASVYDRIASADGSMCISDAAKILGVGPRTLFKWMDAHNWIFKRGREWLGREEKSENGAGYLTHIVTTILHPDGREITRKQARVTAKGLTRLGRLVPGAQTKGMPIPAPTKGVVQHGGFLRGNRRSQEPAEIGPDEMDAAGRGSLSWDEYQQQRSIH</sequence>
<evidence type="ECO:0000256" key="1">
    <source>
        <dbReference type="SAM" id="MobiDB-lite"/>
    </source>
</evidence>
<comment type="caution">
    <text evidence="3">The sequence shown here is derived from an EMBL/GenBank/DDBJ whole genome shotgun (WGS) entry which is preliminary data.</text>
</comment>
<evidence type="ECO:0000259" key="2">
    <source>
        <dbReference type="PROSITE" id="PS51750"/>
    </source>
</evidence>
<evidence type="ECO:0000313" key="4">
    <source>
        <dbReference type="Proteomes" id="UP000019760"/>
    </source>
</evidence>
<feature type="domain" description="Bro-N" evidence="2">
    <location>
        <begin position="19"/>
        <end position="129"/>
    </location>
</feature>
<organism evidence="3 4">
    <name type="scientific">Acidomonas methanolica NBRC 104435</name>
    <dbReference type="NCBI Taxonomy" id="1231351"/>
    <lineage>
        <taxon>Bacteria</taxon>
        <taxon>Pseudomonadati</taxon>
        <taxon>Pseudomonadota</taxon>
        <taxon>Alphaproteobacteria</taxon>
        <taxon>Acetobacterales</taxon>
        <taxon>Acetobacteraceae</taxon>
        <taxon>Acidomonas</taxon>
    </lineage>
</organism>
<dbReference type="GO" id="GO:0003677">
    <property type="term" value="F:DNA binding"/>
    <property type="evidence" value="ECO:0007669"/>
    <property type="project" value="InterPro"/>
</dbReference>